<keyword evidence="3" id="KW-0862">Zinc</keyword>
<dbReference type="InterPro" id="IPR001841">
    <property type="entry name" value="Znf_RING"/>
</dbReference>
<dbReference type="InterPro" id="IPR017907">
    <property type="entry name" value="Znf_RING_CS"/>
</dbReference>
<protein>
    <recommendedName>
        <fullName evidence="7">RING-type domain-containing protein</fullName>
    </recommendedName>
</protein>
<evidence type="ECO:0000313" key="9">
    <source>
        <dbReference type="Proteomes" id="UP001212997"/>
    </source>
</evidence>
<keyword evidence="9" id="KW-1185">Reference proteome</keyword>
<evidence type="ECO:0000256" key="2">
    <source>
        <dbReference type="ARBA" id="ARBA00022771"/>
    </source>
</evidence>
<accession>A0AAD5UWV7</accession>
<dbReference type="AlphaFoldDB" id="A0AAD5UWV7"/>
<keyword evidence="5" id="KW-0175">Coiled coil</keyword>
<gene>
    <name evidence="8" type="ORF">NLI96_g9521</name>
</gene>
<evidence type="ECO:0000256" key="5">
    <source>
        <dbReference type="SAM" id="Coils"/>
    </source>
</evidence>
<evidence type="ECO:0000259" key="7">
    <source>
        <dbReference type="PROSITE" id="PS50089"/>
    </source>
</evidence>
<dbReference type="SMART" id="SM00184">
    <property type="entry name" value="RING"/>
    <property type="match status" value="1"/>
</dbReference>
<sequence length="317" mass="35969">MGAPCMMIVELPQILLHFFSHPNALILSASSNNSQLSKMDKPSKFHPYTGPRYPLPNHKSRLETSSGDRHSAKRTQEKLQSPLAAADSTDTIEKRLERLKDREKALEMLERSLSAKAEELQEREHYIECMEEEIKQKIKNISHCESAMIDDAKKTIKFLQDTFACSICHDVMAYPVTVANSNCGHSFCALCLLKGFFSLLDEDGYWSAQLACPTCRTALALIPDDTPRPAHTCPFIPNTATDKEITQLVDSLHQYTFDVPGPAEEILTWLINGGSRVKWWIRARYGKFVADSVIKDWAQCQRHEFLCMAKLVNVMKY</sequence>
<feature type="compositionally biased region" description="Basic and acidic residues" evidence="6">
    <location>
        <begin position="60"/>
        <end position="77"/>
    </location>
</feature>
<dbReference type="InterPro" id="IPR027370">
    <property type="entry name" value="Znf-RING_euk"/>
</dbReference>
<organism evidence="8 9">
    <name type="scientific">Meripilus lineatus</name>
    <dbReference type="NCBI Taxonomy" id="2056292"/>
    <lineage>
        <taxon>Eukaryota</taxon>
        <taxon>Fungi</taxon>
        <taxon>Dikarya</taxon>
        <taxon>Basidiomycota</taxon>
        <taxon>Agaricomycotina</taxon>
        <taxon>Agaricomycetes</taxon>
        <taxon>Polyporales</taxon>
        <taxon>Meripilaceae</taxon>
        <taxon>Meripilus</taxon>
    </lineage>
</organism>
<dbReference type="PROSITE" id="PS00518">
    <property type="entry name" value="ZF_RING_1"/>
    <property type="match status" value="1"/>
</dbReference>
<feature type="coiled-coil region" evidence="5">
    <location>
        <begin position="89"/>
        <end position="147"/>
    </location>
</feature>
<dbReference type="EMBL" id="JANAWD010000485">
    <property type="protein sequence ID" value="KAJ3478779.1"/>
    <property type="molecule type" value="Genomic_DNA"/>
</dbReference>
<feature type="region of interest" description="Disordered" evidence="6">
    <location>
        <begin position="35"/>
        <end position="86"/>
    </location>
</feature>
<evidence type="ECO:0000256" key="3">
    <source>
        <dbReference type="ARBA" id="ARBA00022833"/>
    </source>
</evidence>
<feature type="domain" description="RING-type" evidence="7">
    <location>
        <begin position="165"/>
        <end position="216"/>
    </location>
</feature>
<evidence type="ECO:0000256" key="4">
    <source>
        <dbReference type="PROSITE-ProRule" id="PRU00175"/>
    </source>
</evidence>
<dbReference type="Pfam" id="PF13445">
    <property type="entry name" value="zf-RING_UBOX"/>
    <property type="match status" value="1"/>
</dbReference>
<evidence type="ECO:0000256" key="6">
    <source>
        <dbReference type="SAM" id="MobiDB-lite"/>
    </source>
</evidence>
<evidence type="ECO:0000313" key="8">
    <source>
        <dbReference type="EMBL" id="KAJ3478779.1"/>
    </source>
</evidence>
<reference evidence="8" key="1">
    <citation type="submission" date="2022-07" db="EMBL/GenBank/DDBJ databases">
        <title>Genome Sequence of Physisporinus lineatus.</title>
        <authorList>
            <person name="Buettner E."/>
        </authorList>
    </citation>
    <scope>NUCLEOTIDE SEQUENCE</scope>
    <source>
        <strain evidence="8">VT162</strain>
    </source>
</reference>
<keyword evidence="1" id="KW-0479">Metal-binding</keyword>
<dbReference type="Proteomes" id="UP001212997">
    <property type="component" value="Unassembled WGS sequence"/>
</dbReference>
<proteinExistence type="predicted"/>
<dbReference type="GO" id="GO:0008270">
    <property type="term" value="F:zinc ion binding"/>
    <property type="evidence" value="ECO:0007669"/>
    <property type="project" value="UniProtKB-KW"/>
</dbReference>
<evidence type="ECO:0000256" key="1">
    <source>
        <dbReference type="ARBA" id="ARBA00022723"/>
    </source>
</evidence>
<name>A0AAD5UWV7_9APHY</name>
<comment type="caution">
    <text evidence="8">The sequence shown here is derived from an EMBL/GenBank/DDBJ whole genome shotgun (WGS) entry which is preliminary data.</text>
</comment>
<dbReference type="PROSITE" id="PS50089">
    <property type="entry name" value="ZF_RING_2"/>
    <property type="match status" value="1"/>
</dbReference>
<dbReference type="SUPFAM" id="SSF57850">
    <property type="entry name" value="RING/U-box"/>
    <property type="match status" value="1"/>
</dbReference>
<dbReference type="Gene3D" id="3.30.40.10">
    <property type="entry name" value="Zinc/RING finger domain, C3HC4 (zinc finger)"/>
    <property type="match status" value="1"/>
</dbReference>
<dbReference type="InterPro" id="IPR013083">
    <property type="entry name" value="Znf_RING/FYVE/PHD"/>
</dbReference>
<keyword evidence="2 4" id="KW-0863">Zinc-finger</keyword>